<protein>
    <recommendedName>
        <fullName evidence="3">Lipoprotein</fullName>
    </recommendedName>
</protein>
<dbReference type="EMBL" id="JBHRSZ010000001">
    <property type="protein sequence ID" value="MFC3149535.1"/>
    <property type="molecule type" value="Genomic_DNA"/>
</dbReference>
<evidence type="ECO:0000313" key="2">
    <source>
        <dbReference type="Proteomes" id="UP001595476"/>
    </source>
</evidence>
<gene>
    <name evidence="1" type="ORF">ACFOEK_00690</name>
</gene>
<reference evidence="2" key="1">
    <citation type="journal article" date="2019" name="Int. J. Syst. Evol. Microbiol.">
        <title>The Global Catalogue of Microorganisms (GCM) 10K type strain sequencing project: providing services to taxonomists for standard genome sequencing and annotation.</title>
        <authorList>
            <consortium name="The Broad Institute Genomics Platform"/>
            <consortium name="The Broad Institute Genome Sequencing Center for Infectious Disease"/>
            <person name="Wu L."/>
            <person name="Ma J."/>
        </authorList>
    </citation>
    <scope>NUCLEOTIDE SEQUENCE [LARGE SCALE GENOMIC DNA]</scope>
    <source>
        <strain evidence="2">KCTC 52438</strain>
    </source>
</reference>
<keyword evidence="2" id="KW-1185">Reference proteome</keyword>
<organism evidence="1 2">
    <name type="scientific">Litoribrevibacter euphylliae</name>
    <dbReference type="NCBI Taxonomy" id="1834034"/>
    <lineage>
        <taxon>Bacteria</taxon>
        <taxon>Pseudomonadati</taxon>
        <taxon>Pseudomonadota</taxon>
        <taxon>Gammaproteobacteria</taxon>
        <taxon>Oceanospirillales</taxon>
        <taxon>Oceanospirillaceae</taxon>
        <taxon>Litoribrevibacter</taxon>
    </lineage>
</organism>
<evidence type="ECO:0000313" key="1">
    <source>
        <dbReference type="EMBL" id="MFC3149535.1"/>
    </source>
</evidence>
<dbReference type="PROSITE" id="PS51257">
    <property type="entry name" value="PROKAR_LIPOPROTEIN"/>
    <property type="match status" value="1"/>
</dbReference>
<evidence type="ECO:0008006" key="3">
    <source>
        <dbReference type="Google" id="ProtNLM"/>
    </source>
</evidence>
<comment type="caution">
    <text evidence="1">The sequence shown here is derived from an EMBL/GenBank/DDBJ whole genome shotgun (WGS) entry which is preliminary data.</text>
</comment>
<dbReference type="RefSeq" id="WP_386714646.1">
    <property type="nucleotide sequence ID" value="NZ_JBHRSZ010000001.1"/>
</dbReference>
<name>A0ABV7H6Z0_9GAMM</name>
<dbReference type="Proteomes" id="UP001595476">
    <property type="component" value="Unassembled WGS sequence"/>
</dbReference>
<accession>A0ABV7H6Z0</accession>
<sequence>MKFGFTQGRLSGRAVSLCGAVSVFALLSGCSDEMQLLNDERTLFGGCHNVYQMMVKGQPQPMLRADAVFTSETTDEHFLTLTKGDDGIEVDITKCDQDSLAMFDQPMEAMEGPAGRVVGKLIR</sequence>
<proteinExistence type="predicted"/>